<comment type="caution">
    <text evidence="10">The sequence shown here is derived from an EMBL/GenBank/DDBJ whole genome shotgun (WGS) entry which is preliminary data.</text>
</comment>
<dbReference type="OrthoDB" id="6464870at2"/>
<protein>
    <recommendedName>
        <fullName evidence="12">Molecular chaperone</fullName>
    </recommendedName>
</protein>
<organism evidence="10 11">
    <name type="scientific">Providencia sneebia DSM 19967</name>
    <dbReference type="NCBI Taxonomy" id="1141660"/>
    <lineage>
        <taxon>Bacteria</taxon>
        <taxon>Pseudomonadati</taxon>
        <taxon>Pseudomonadota</taxon>
        <taxon>Gammaproteobacteria</taxon>
        <taxon>Enterobacterales</taxon>
        <taxon>Morganellaceae</taxon>
        <taxon>Providencia</taxon>
    </lineage>
</organism>
<dbReference type="GO" id="GO:0030288">
    <property type="term" value="C:outer membrane-bounded periplasmic space"/>
    <property type="evidence" value="ECO:0007669"/>
    <property type="project" value="InterPro"/>
</dbReference>
<dbReference type="AlphaFoldDB" id="K8WK95"/>
<dbReference type="GO" id="GO:0071555">
    <property type="term" value="P:cell wall organization"/>
    <property type="evidence" value="ECO:0007669"/>
    <property type="project" value="InterPro"/>
</dbReference>
<dbReference type="Proteomes" id="UP000010290">
    <property type="component" value="Chromosome"/>
</dbReference>
<evidence type="ECO:0000256" key="5">
    <source>
        <dbReference type="ARBA" id="ARBA00022764"/>
    </source>
</evidence>
<dbReference type="InterPro" id="IPR018046">
    <property type="entry name" value="Pili_assmbl_chaperone_CS"/>
</dbReference>
<dbReference type="PANTHER" id="PTHR30251">
    <property type="entry name" value="PILUS ASSEMBLY CHAPERONE"/>
    <property type="match status" value="1"/>
</dbReference>
<keyword evidence="5" id="KW-0574">Periplasm</keyword>
<evidence type="ECO:0000259" key="9">
    <source>
        <dbReference type="Pfam" id="PF02753"/>
    </source>
</evidence>
<name>K8WK95_9GAMM</name>
<evidence type="ECO:0000256" key="4">
    <source>
        <dbReference type="ARBA" id="ARBA00022729"/>
    </source>
</evidence>
<dbReference type="InterPro" id="IPR016148">
    <property type="entry name" value="Pili_assmbl_chaperone_C"/>
</dbReference>
<dbReference type="EMBL" id="AKKN01000003">
    <property type="protein sequence ID" value="EKT60974.1"/>
    <property type="molecule type" value="Genomic_DNA"/>
</dbReference>
<comment type="similarity">
    <text evidence="2 7">Belongs to the periplasmic pilus chaperone family.</text>
</comment>
<dbReference type="InterPro" id="IPR016147">
    <property type="entry name" value="Pili_assmbl_chaperone_N"/>
</dbReference>
<comment type="subcellular location">
    <subcellularLocation>
        <location evidence="1 7">Periplasm</location>
    </subcellularLocation>
</comment>
<dbReference type="InterPro" id="IPR036316">
    <property type="entry name" value="Pili_assmbl_chap_C_dom_sf"/>
</dbReference>
<dbReference type="InterPro" id="IPR001829">
    <property type="entry name" value="Pili_assmbl_chaperone_bac"/>
</dbReference>
<reference evidence="10 11" key="1">
    <citation type="journal article" date="2012" name="BMC Genomics">
        <title>Comparative genomics of bacteria in the genus Providencia isolated from wild Drosophila melanogaster.</title>
        <authorList>
            <person name="Galac M.R."/>
            <person name="Lazzaro B.P."/>
        </authorList>
    </citation>
    <scope>NUCLEOTIDE SEQUENCE [LARGE SCALE GENOMIC DNA]</scope>
    <source>
        <strain evidence="10 11">DSM 19967</strain>
    </source>
</reference>
<keyword evidence="6 7" id="KW-0143">Chaperone</keyword>
<evidence type="ECO:0008006" key="12">
    <source>
        <dbReference type="Google" id="ProtNLM"/>
    </source>
</evidence>
<dbReference type="PANTHER" id="PTHR30251:SF11">
    <property type="entry name" value="CHAPERONE PROTEIN FIMC-RELATED"/>
    <property type="match status" value="1"/>
</dbReference>
<evidence type="ECO:0000256" key="1">
    <source>
        <dbReference type="ARBA" id="ARBA00004418"/>
    </source>
</evidence>
<keyword evidence="4" id="KW-0732">Signal</keyword>
<dbReference type="Pfam" id="PF02753">
    <property type="entry name" value="PapD_C"/>
    <property type="match status" value="1"/>
</dbReference>
<dbReference type="InterPro" id="IPR013783">
    <property type="entry name" value="Ig-like_fold"/>
</dbReference>
<dbReference type="PROSITE" id="PS00635">
    <property type="entry name" value="PILI_CHAPERONE"/>
    <property type="match status" value="1"/>
</dbReference>
<evidence type="ECO:0000259" key="8">
    <source>
        <dbReference type="Pfam" id="PF00345"/>
    </source>
</evidence>
<evidence type="ECO:0000256" key="7">
    <source>
        <dbReference type="RuleBase" id="RU003918"/>
    </source>
</evidence>
<dbReference type="HOGENOM" id="CLU_070768_0_2_6"/>
<dbReference type="SUPFAM" id="SSF49584">
    <property type="entry name" value="Periplasmic chaperone C-domain"/>
    <property type="match status" value="1"/>
</dbReference>
<gene>
    <name evidence="10" type="ORF">OO7_02766</name>
</gene>
<evidence type="ECO:0000256" key="6">
    <source>
        <dbReference type="ARBA" id="ARBA00023186"/>
    </source>
</evidence>
<proteinExistence type="inferred from homology"/>
<evidence type="ECO:0000256" key="3">
    <source>
        <dbReference type="ARBA" id="ARBA00022558"/>
    </source>
</evidence>
<evidence type="ECO:0000313" key="11">
    <source>
        <dbReference type="Proteomes" id="UP000010290"/>
    </source>
</evidence>
<evidence type="ECO:0000313" key="10">
    <source>
        <dbReference type="EMBL" id="EKT60974.1"/>
    </source>
</evidence>
<dbReference type="SUPFAM" id="SSF49354">
    <property type="entry name" value="PapD-like"/>
    <property type="match status" value="1"/>
</dbReference>
<keyword evidence="11" id="KW-1185">Reference proteome</keyword>
<evidence type="ECO:0000256" key="2">
    <source>
        <dbReference type="ARBA" id="ARBA00007399"/>
    </source>
</evidence>
<keyword evidence="3" id="KW-1029">Fimbrium biogenesis</keyword>
<dbReference type="PRINTS" id="PR00969">
    <property type="entry name" value="CHAPERONPILI"/>
</dbReference>
<dbReference type="Gene3D" id="2.60.40.10">
    <property type="entry name" value="Immunoglobulins"/>
    <property type="match status" value="2"/>
</dbReference>
<dbReference type="InterPro" id="IPR008962">
    <property type="entry name" value="PapD-like_sf"/>
</dbReference>
<dbReference type="Pfam" id="PF00345">
    <property type="entry name" value="PapD_N"/>
    <property type="match status" value="1"/>
</dbReference>
<feature type="domain" description="Pili assembly chaperone C-terminal" evidence="9">
    <location>
        <begin position="185"/>
        <end position="245"/>
    </location>
</feature>
<feature type="domain" description="Pili assembly chaperone N-terminal" evidence="8">
    <location>
        <begin position="31"/>
        <end position="162"/>
    </location>
</feature>
<dbReference type="PATRIC" id="fig|1141660.3.peg.557"/>
<dbReference type="RefSeq" id="WP_008914432.1">
    <property type="nucleotide sequence ID" value="NZ_CM001773.1"/>
</dbReference>
<sequence>MINNKLPLYVNIFLGFILYYSSHSIAYEYDGFAISTSRVIFSELPKDKVKSVEVWNDTDESYLLHSSIKSANGATGYPLDKKINNTDKSFFTITPPLSRVEKRGRLPLRIILSDTAIATLPKNEESIFFLSVQAIPSMKESGNSLNISLISNIKVFYRPSSIKTRIEDAMNDVDISLGNNCINFKNKTPLYLTFYNISVNNINVNNNDLDTMLSPSGNHCYRIPNEINKLNTKFKVSWSFIDEDGLPTKTKDIEV</sequence>
<dbReference type="InterPro" id="IPR050643">
    <property type="entry name" value="Periplasmic_pilus_chap"/>
</dbReference>
<accession>K8WK95</accession>